<evidence type="ECO:0000313" key="5">
    <source>
        <dbReference type="EMBL" id="MCR6487342.1"/>
    </source>
</evidence>
<reference evidence="5" key="1">
    <citation type="submission" date="2022-06" db="EMBL/GenBank/DDBJ databases">
        <title>Amycolatopsis iheyaensis sp. nov., a new species of the genus Amycolatopsis isolated from soil in Iheya island, Japan.</title>
        <authorList>
            <person name="Ngamcharungchit C."/>
            <person name="Kanto H."/>
            <person name="Take A."/>
            <person name="Intra B."/>
            <person name="Matsumoto A."/>
            <person name="Panbangred W."/>
            <person name="Inahashi Y."/>
        </authorList>
    </citation>
    <scope>NUCLEOTIDE SEQUENCE</scope>
    <source>
        <strain evidence="5">OK19-0408</strain>
    </source>
</reference>
<comment type="caution">
    <text evidence="5">The sequence shown here is derived from an EMBL/GenBank/DDBJ whole genome shotgun (WGS) entry which is preliminary data.</text>
</comment>
<dbReference type="EMBL" id="JAMXQV010000018">
    <property type="protein sequence ID" value="MCR6487342.1"/>
    <property type="molecule type" value="Genomic_DNA"/>
</dbReference>
<dbReference type="PANTHER" id="PTHR30408">
    <property type="entry name" value="TYPE-1 RESTRICTION ENZYME ECOKI SPECIFICITY PROTEIN"/>
    <property type="match status" value="1"/>
</dbReference>
<evidence type="ECO:0000256" key="1">
    <source>
        <dbReference type="ARBA" id="ARBA00010923"/>
    </source>
</evidence>
<organism evidence="5 6">
    <name type="scientific">Amycolatopsis iheyensis</name>
    <dbReference type="NCBI Taxonomy" id="2945988"/>
    <lineage>
        <taxon>Bacteria</taxon>
        <taxon>Bacillati</taxon>
        <taxon>Actinomycetota</taxon>
        <taxon>Actinomycetes</taxon>
        <taxon>Pseudonocardiales</taxon>
        <taxon>Pseudonocardiaceae</taxon>
        <taxon>Amycolatopsis</taxon>
    </lineage>
</organism>
<dbReference type="AlphaFoldDB" id="A0A9X2SM28"/>
<dbReference type="GO" id="GO:0003677">
    <property type="term" value="F:DNA binding"/>
    <property type="evidence" value="ECO:0007669"/>
    <property type="project" value="UniProtKB-KW"/>
</dbReference>
<name>A0A9X2SM28_9PSEU</name>
<keyword evidence="5" id="KW-0255">Endonuclease</keyword>
<dbReference type="InterPro" id="IPR052021">
    <property type="entry name" value="Type-I_RS_S_subunit"/>
</dbReference>
<feature type="domain" description="Type I restriction modification DNA specificity" evidence="4">
    <location>
        <begin position="76"/>
        <end position="188"/>
    </location>
</feature>
<keyword evidence="6" id="KW-1185">Reference proteome</keyword>
<evidence type="ECO:0000313" key="6">
    <source>
        <dbReference type="Proteomes" id="UP001144096"/>
    </source>
</evidence>
<dbReference type="InterPro" id="IPR044946">
    <property type="entry name" value="Restrct_endonuc_typeI_TRD_sf"/>
</dbReference>
<dbReference type="GO" id="GO:0004519">
    <property type="term" value="F:endonuclease activity"/>
    <property type="evidence" value="ECO:0007669"/>
    <property type="project" value="UniProtKB-KW"/>
</dbReference>
<dbReference type="Proteomes" id="UP001144096">
    <property type="component" value="Unassembled WGS sequence"/>
</dbReference>
<keyword evidence="3" id="KW-0238">DNA-binding</keyword>
<dbReference type="GO" id="GO:0009307">
    <property type="term" value="P:DNA restriction-modification system"/>
    <property type="evidence" value="ECO:0007669"/>
    <property type="project" value="UniProtKB-KW"/>
</dbReference>
<dbReference type="PANTHER" id="PTHR30408:SF12">
    <property type="entry name" value="TYPE I RESTRICTION ENZYME MJAVIII SPECIFICITY SUBUNIT"/>
    <property type="match status" value="1"/>
</dbReference>
<gene>
    <name evidence="5" type="ORF">M8542_31385</name>
</gene>
<evidence type="ECO:0000256" key="3">
    <source>
        <dbReference type="ARBA" id="ARBA00023125"/>
    </source>
</evidence>
<comment type="similarity">
    <text evidence="1">Belongs to the type-I restriction system S methylase family.</text>
</comment>
<dbReference type="Gene3D" id="3.90.220.20">
    <property type="entry name" value="DNA methylase specificity domains"/>
    <property type="match status" value="2"/>
</dbReference>
<accession>A0A9X2SM28</accession>
<proteinExistence type="inferred from homology"/>
<protein>
    <submittedName>
        <fullName evidence="5">Restriction endonuclease subunit S</fullName>
        <ecNumber evidence="5">3.1.21.-</ecNumber>
    </submittedName>
</protein>
<evidence type="ECO:0000259" key="4">
    <source>
        <dbReference type="Pfam" id="PF01420"/>
    </source>
</evidence>
<keyword evidence="2" id="KW-0680">Restriction system</keyword>
<dbReference type="GO" id="GO:0016787">
    <property type="term" value="F:hydrolase activity"/>
    <property type="evidence" value="ECO:0007669"/>
    <property type="project" value="UniProtKB-KW"/>
</dbReference>
<dbReference type="SUPFAM" id="SSF116734">
    <property type="entry name" value="DNA methylase specificity domain"/>
    <property type="match status" value="2"/>
</dbReference>
<keyword evidence="5" id="KW-0540">Nuclease</keyword>
<keyword evidence="5" id="KW-0378">Hydrolase</keyword>
<sequence length="408" mass="44840">MNSRRSTIPPGWQVKTLAELGGQVTSGSRGWAAFYADHGSLFVRITNLDRSNIRLDLSNSRYVQVDPNDAEARRTQLASGDLLVSITADIGIIGYVDEYVPKPAYINQHVARVRLDPNLVDSRFVAYYLASWEPQRSFVGSTDTGAKAGMNLAAVAALSTVVPPLAEQSRIADALTDVDDLIATLKRAIAKQRAIKQGLVQQLLASRSSWPESTIANQFHVQLGKRFDAAVNRGELKPCMTNRGVRWGRIEPAETVQAPLTKQDTADLRLVAGDVLVCEGGEIGRASVWNDELPECYYQNTLHRLRAKGSYRPQLLVAFLEYRAKTGALTAMVGKSSLAHLTKENLMRVPIPVPSVREQDAITGVLKDNNDLISDLERRLAKNQAVKQGMLQELLTGSTRLPVEEEVA</sequence>
<dbReference type="EC" id="3.1.21.-" evidence="5"/>
<evidence type="ECO:0000256" key="2">
    <source>
        <dbReference type="ARBA" id="ARBA00022747"/>
    </source>
</evidence>
<feature type="domain" description="Type I restriction modification DNA specificity" evidence="4">
    <location>
        <begin position="270"/>
        <end position="379"/>
    </location>
</feature>
<dbReference type="Pfam" id="PF01420">
    <property type="entry name" value="Methylase_S"/>
    <property type="match status" value="2"/>
</dbReference>
<dbReference type="Gene3D" id="1.10.287.1120">
    <property type="entry name" value="Bipartite methylase S protein"/>
    <property type="match status" value="1"/>
</dbReference>
<dbReference type="InterPro" id="IPR000055">
    <property type="entry name" value="Restrct_endonuc_typeI_TRD"/>
</dbReference>